<dbReference type="KEGG" id="cnr:EB819_03515"/>
<dbReference type="SUPFAM" id="SSF160387">
    <property type="entry name" value="NosL/MerB-like"/>
    <property type="match status" value="1"/>
</dbReference>
<name>A0A1E5UHW5_9FLAO</name>
<dbReference type="PANTHER" id="PTHR41247:SF1">
    <property type="entry name" value="HTH-TYPE TRANSCRIPTIONAL REPRESSOR YCNK"/>
    <property type="match status" value="1"/>
</dbReference>
<dbReference type="PANTHER" id="PTHR41247">
    <property type="entry name" value="HTH-TYPE TRANSCRIPTIONAL REPRESSOR YCNK"/>
    <property type="match status" value="1"/>
</dbReference>
<dbReference type="AlphaFoldDB" id="A0A1E5UHW5"/>
<keyword evidence="2" id="KW-1185">Reference proteome</keyword>
<dbReference type="RefSeq" id="WP_069796447.1">
    <property type="nucleotide sequence ID" value="NZ_CP034157.1"/>
</dbReference>
<accession>A0A1E5UHW5</accession>
<protein>
    <submittedName>
        <fullName evidence="1">NosL family protein</fullName>
    </submittedName>
</protein>
<dbReference type="Proteomes" id="UP000095601">
    <property type="component" value="Unassembled WGS sequence"/>
</dbReference>
<dbReference type="STRING" id="237258.SAMN04489756_11136"/>
<dbReference type="PATRIC" id="fig|237258.4.peg.1884"/>
<reference evidence="1 2" key="1">
    <citation type="submission" date="2016-09" db="EMBL/GenBank/DDBJ databases">
        <authorList>
            <person name="Capua I."/>
            <person name="De Benedictis P."/>
            <person name="Joannis T."/>
            <person name="Lombin L.H."/>
            <person name="Cattoli G."/>
        </authorList>
    </citation>
    <scope>NUCLEOTIDE SEQUENCE [LARGE SCALE GENOMIC DNA]</scope>
    <source>
        <strain evidence="1 2">NRS-1</strain>
    </source>
</reference>
<gene>
    <name evidence="1" type="ORF">BHF72_1012</name>
</gene>
<proteinExistence type="predicted"/>
<sequence>MKNLFNILGIIFLGLFFSCSPKGPEKINFGKDQCELCKMGIEDPKFATELITEKGRIYKFDDLNCMQSYATENAEQVGQAKLYVPDFITNELFPLEKATLITGGAIKSPMNGNVAAFIDKTKAQEEAQKLGASFLEQ</sequence>
<evidence type="ECO:0000313" key="1">
    <source>
        <dbReference type="EMBL" id="OEL12467.1"/>
    </source>
</evidence>
<dbReference type="PROSITE" id="PS51257">
    <property type="entry name" value="PROKAR_LIPOPROTEIN"/>
    <property type="match status" value="1"/>
</dbReference>
<evidence type="ECO:0000313" key="2">
    <source>
        <dbReference type="Proteomes" id="UP000095601"/>
    </source>
</evidence>
<dbReference type="OrthoDB" id="9792749at2"/>
<organism evidence="1 2">
    <name type="scientific">Cloacibacterium normanense</name>
    <dbReference type="NCBI Taxonomy" id="237258"/>
    <lineage>
        <taxon>Bacteria</taxon>
        <taxon>Pseudomonadati</taxon>
        <taxon>Bacteroidota</taxon>
        <taxon>Flavobacteriia</taxon>
        <taxon>Flavobacteriales</taxon>
        <taxon>Weeksellaceae</taxon>
    </lineage>
</organism>
<dbReference type="Pfam" id="PF05573">
    <property type="entry name" value="NosL"/>
    <property type="match status" value="1"/>
</dbReference>
<dbReference type="EMBL" id="MKGI01000004">
    <property type="protein sequence ID" value="OEL12467.1"/>
    <property type="molecule type" value="Genomic_DNA"/>
</dbReference>
<dbReference type="InterPro" id="IPR008719">
    <property type="entry name" value="N2O_reductase_NosL"/>
</dbReference>
<comment type="caution">
    <text evidence="1">The sequence shown here is derived from an EMBL/GenBank/DDBJ whole genome shotgun (WGS) entry which is preliminary data.</text>
</comment>